<feature type="transmembrane region" description="Helical" evidence="1">
    <location>
        <begin position="31"/>
        <end position="50"/>
    </location>
</feature>
<sequence>SRSRNIFIVIKYKRGYMGAPIKQLRRPTSRLVRLLLSFVVMSSAVFHLAASQQLVVVPPTRGFVEHTYDPTSNMTTTTHTFRLAYIASEVTPIIQLLAEHQRASVEQKIAENVLQIQGGNSNTLVVGNATTIINVTTSVLALRAVPNANVLFEEGIMHTTFVDGLNVAVIAEAPNITFTTFQQPMNIKMIDDYPNMEVVLLPIQQVAFEAGLLASAIVLQSFTIAIMYSHFYRDSINGLRNAVVQACPQCFVKAFGVCSGSFECPGQWDQFIAFAGNADVVITGAHVSDLLPTMVFRFNKYNATKLGLPKKYVIVIGDVLNNIGSAVKSNPYFMGVVRIQLDATLSNVVEGLVHNNFTATVRTAPSAWDRSFTNASMIYPGVTKSHLAQFVLNVQLFKWGTFTPVYDAIDKAAEDADRIGGLPFVPIGDI</sequence>
<keyword evidence="1" id="KW-1133">Transmembrane helix</keyword>
<dbReference type="Proteomes" id="UP000051952">
    <property type="component" value="Unassembled WGS sequence"/>
</dbReference>
<keyword evidence="1" id="KW-0472">Membrane</keyword>
<evidence type="ECO:0000313" key="3">
    <source>
        <dbReference type="Proteomes" id="UP000051952"/>
    </source>
</evidence>
<feature type="non-terminal residue" evidence="2">
    <location>
        <position position="1"/>
    </location>
</feature>
<dbReference type="VEuPathDB" id="TriTrypDB:BSAL_28250"/>
<gene>
    <name evidence="2" type="ORF">BSAL_28250</name>
</gene>
<evidence type="ECO:0000313" key="2">
    <source>
        <dbReference type="EMBL" id="CUG90670.1"/>
    </source>
</evidence>
<protein>
    <submittedName>
        <fullName evidence="2">Transmembrane protein, putative</fullName>
    </submittedName>
</protein>
<proteinExistence type="predicted"/>
<accession>A0A0S4JL68</accession>
<evidence type="ECO:0000256" key="1">
    <source>
        <dbReference type="SAM" id="Phobius"/>
    </source>
</evidence>
<keyword evidence="3" id="KW-1185">Reference proteome</keyword>
<reference evidence="3" key="1">
    <citation type="submission" date="2015-09" db="EMBL/GenBank/DDBJ databases">
        <authorList>
            <consortium name="Pathogen Informatics"/>
        </authorList>
    </citation>
    <scope>NUCLEOTIDE SEQUENCE [LARGE SCALE GENOMIC DNA]</scope>
    <source>
        <strain evidence="3">Lake Konstanz</strain>
    </source>
</reference>
<feature type="non-terminal residue" evidence="2">
    <location>
        <position position="430"/>
    </location>
</feature>
<organism evidence="2 3">
    <name type="scientific">Bodo saltans</name>
    <name type="common">Flagellated protozoan</name>
    <dbReference type="NCBI Taxonomy" id="75058"/>
    <lineage>
        <taxon>Eukaryota</taxon>
        <taxon>Discoba</taxon>
        <taxon>Euglenozoa</taxon>
        <taxon>Kinetoplastea</taxon>
        <taxon>Metakinetoplastina</taxon>
        <taxon>Eubodonida</taxon>
        <taxon>Bodonidae</taxon>
        <taxon>Bodo</taxon>
    </lineage>
</organism>
<dbReference type="EMBL" id="CYKH01001854">
    <property type="protein sequence ID" value="CUG90670.1"/>
    <property type="molecule type" value="Genomic_DNA"/>
</dbReference>
<keyword evidence="1 2" id="KW-0812">Transmembrane</keyword>
<name>A0A0S4JL68_BODSA</name>
<dbReference type="AlphaFoldDB" id="A0A0S4JL68"/>